<keyword evidence="4 10" id="KW-0285">Flavoprotein</keyword>
<comment type="catalytic activity">
    <reaction evidence="10">
        <text>uridine(54) in tRNA + (6R)-5,10-methylene-5,6,7,8-tetrahydrofolate + NADPH + H(+) = 5-methyluridine(54) in tRNA + (6S)-5,6,7,8-tetrahydrofolate + NADP(+)</text>
        <dbReference type="Rhea" id="RHEA:62372"/>
        <dbReference type="Rhea" id="RHEA-COMP:10167"/>
        <dbReference type="Rhea" id="RHEA-COMP:10193"/>
        <dbReference type="ChEBI" id="CHEBI:15378"/>
        <dbReference type="ChEBI" id="CHEBI:15636"/>
        <dbReference type="ChEBI" id="CHEBI:57453"/>
        <dbReference type="ChEBI" id="CHEBI:57783"/>
        <dbReference type="ChEBI" id="CHEBI:58349"/>
        <dbReference type="ChEBI" id="CHEBI:65315"/>
        <dbReference type="ChEBI" id="CHEBI:74447"/>
        <dbReference type="EC" id="2.1.1.74"/>
    </reaction>
</comment>
<feature type="binding site" evidence="10">
    <location>
        <begin position="8"/>
        <end position="13"/>
    </location>
    <ligand>
        <name>FAD</name>
        <dbReference type="ChEBI" id="CHEBI:57692"/>
    </ligand>
</feature>
<dbReference type="SUPFAM" id="SSF51905">
    <property type="entry name" value="FAD/NAD(P)-binding domain"/>
    <property type="match status" value="1"/>
</dbReference>
<keyword evidence="8 10" id="KW-0521">NADP</keyword>
<keyword evidence="2 10" id="KW-0963">Cytoplasm</keyword>
<dbReference type="NCBIfam" id="TIGR00137">
    <property type="entry name" value="gid_trmFO"/>
    <property type="match status" value="1"/>
</dbReference>
<comment type="similarity">
    <text evidence="10">Belongs to the MnmG family. TrmFO subfamily.</text>
</comment>
<evidence type="ECO:0000256" key="9">
    <source>
        <dbReference type="ARBA" id="ARBA00023027"/>
    </source>
</evidence>
<dbReference type="GO" id="GO:0050660">
    <property type="term" value="F:flavin adenine dinucleotide binding"/>
    <property type="evidence" value="ECO:0007669"/>
    <property type="project" value="UniProtKB-UniRule"/>
</dbReference>
<comment type="catalytic activity">
    <reaction evidence="10">
        <text>uridine(54) in tRNA + (6R)-5,10-methylene-5,6,7,8-tetrahydrofolate + NADH + H(+) = 5-methyluridine(54) in tRNA + (6S)-5,6,7,8-tetrahydrofolate + NAD(+)</text>
        <dbReference type="Rhea" id="RHEA:16873"/>
        <dbReference type="Rhea" id="RHEA-COMP:10167"/>
        <dbReference type="Rhea" id="RHEA-COMP:10193"/>
        <dbReference type="ChEBI" id="CHEBI:15378"/>
        <dbReference type="ChEBI" id="CHEBI:15636"/>
        <dbReference type="ChEBI" id="CHEBI:57453"/>
        <dbReference type="ChEBI" id="CHEBI:57540"/>
        <dbReference type="ChEBI" id="CHEBI:57945"/>
        <dbReference type="ChEBI" id="CHEBI:65315"/>
        <dbReference type="ChEBI" id="CHEBI:74447"/>
        <dbReference type="EC" id="2.1.1.74"/>
    </reaction>
</comment>
<dbReference type="InterPro" id="IPR002218">
    <property type="entry name" value="MnmG-rel"/>
</dbReference>
<dbReference type="EMBL" id="QOQD01000011">
    <property type="protein sequence ID" value="RCL72840.1"/>
    <property type="molecule type" value="Genomic_DNA"/>
</dbReference>
<dbReference type="HAMAP" id="MF_01037">
    <property type="entry name" value="TrmFO"/>
    <property type="match status" value="1"/>
</dbReference>
<evidence type="ECO:0000256" key="2">
    <source>
        <dbReference type="ARBA" id="ARBA00022490"/>
    </source>
</evidence>
<dbReference type="EC" id="2.1.1.74" evidence="10"/>
<dbReference type="GO" id="GO:0005829">
    <property type="term" value="C:cytosol"/>
    <property type="evidence" value="ECO:0007669"/>
    <property type="project" value="TreeGrafter"/>
</dbReference>
<evidence type="ECO:0000256" key="5">
    <source>
        <dbReference type="ARBA" id="ARBA00022679"/>
    </source>
</evidence>
<organism evidence="12 13">
    <name type="scientific">PS1 clade bacterium</name>
    <dbReference type="NCBI Taxonomy" id="2175152"/>
    <lineage>
        <taxon>Bacteria</taxon>
        <taxon>Pseudomonadati</taxon>
        <taxon>Pseudomonadota</taxon>
        <taxon>Alphaproteobacteria</taxon>
        <taxon>PS1 clade</taxon>
    </lineage>
</organism>
<evidence type="ECO:0000313" key="12">
    <source>
        <dbReference type="EMBL" id="RCL72840.1"/>
    </source>
</evidence>
<evidence type="ECO:0000256" key="4">
    <source>
        <dbReference type="ARBA" id="ARBA00022630"/>
    </source>
</evidence>
<evidence type="ECO:0000256" key="3">
    <source>
        <dbReference type="ARBA" id="ARBA00022603"/>
    </source>
</evidence>
<comment type="subcellular location">
    <subcellularLocation>
        <location evidence="10">Cytoplasm</location>
    </subcellularLocation>
</comment>
<evidence type="ECO:0000256" key="6">
    <source>
        <dbReference type="ARBA" id="ARBA00022694"/>
    </source>
</evidence>
<dbReference type="Pfam" id="PF01134">
    <property type="entry name" value="GIDA"/>
    <property type="match status" value="1"/>
</dbReference>
<evidence type="ECO:0000256" key="1">
    <source>
        <dbReference type="ARBA" id="ARBA00001974"/>
    </source>
</evidence>
<evidence type="ECO:0000256" key="10">
    <source>
        <dbReference type="HAMAP-Rule" id="MF_01037"/>
    </source>
</evidence>
<feature type="domain" description="MnmG N-terminal" evidence="11">
    <location>
        <begin position="4"/>
        <end position="374"/>
    </location>
</feature>
<dbReference type="PANTHER" id="PTHR11806:SF2">
    <property type="entry name" value="METHYLENETETRAHYDROFOLATE--TRNA-(URACIL-5-)-METHYLTRANSFERASE TRMFO"/>
    <property type="match status" value="1"/>
</dbReference>
<dbReference type="PANTHER" id="PTHR11806">
    <property type="entry name" value="GLUCOSE INHIBITED DIVISION PROTEIN A"/>
    <property type="match status" value="1"/>
</dbReference>
<protein>
    <recommendedName>
        <fullName evidence="10">Methylenetetrahydrofolate--tRNA-(uracil-5-)-methyltransferase TrmFO</fullName>
        <ecNumber evidence="10">2.1.1.74</ecNumber>
    </recommendedName>
    <alternativeName>
        <fullName evidence="10">Folate-dependent tRNA (uracil-5-)-methyltransferase</fullName>
    </alternativeName>
    <alternativeName>
        <fullName evidence="10">Folate-dependent tRNA(M-5-U54)-methyltransferase</fullName>
    </alternativeName>
</protein>
<evidence type="ECO:0000313" key="13">
    <source>
        <dbReference type="Proteomes" id="UP000253570"/>
    </source>
</evidence>
<comment type="cofactor">
    <cofactor evidence="1 10">
        <name>FAD</name>
        <dbReference type="ChEBI" id="CHEBI:57692"/>
    </cofactor>
</comment>
<keyword evidence="7 10" id="KW-0274">FAD</keyword>
<proteinExistence type="inferred from homology"/>
<comment type="caution">
    <text evidence="12">The sequence shown here is derived from an EMBL/GenBank/DDBJ whole genome shotgun (WGS) entry which is preliminary data.</text>
</comment>
<gene>
    <name evidence="10" type="primary">trmFO</name>
    <name evidence="12" type="ORF">DBW71_04815</name>
</gene>
<keyword evidence="9 10" id="KW-0520">NAD</keyword>
<reference evidence="12 13" key="1">
    <citation type="journal article" date="2018" name="Microbiome">
        <title>Fine metagenomic profile of the Mediterranean stratified and mixed water columns revealed by assembly and recruitment.</title>
        <authorList>
            <person name="Haro-Moreno J.M."/>
            <person name="Lopez-Perez M."/>
            <person name="De La Torre J.R."/>
            <person name="Picazo A."/>
            <person name="Camacho A."/>
            <person name="Rodriguez-Valera F."/>
        </authorList>
    </citation>
    <scope>NUCLEOTIDE SEQUENCE [LARGE SCALE GENOMIC DNA]</scope>
    <source>
        <strain evidence="12">MED-G57</strain>
    </source>
</reference>
<dbReference type="NCBIfam" id="NF003739">
    <property type="entry name" value="PRK05335.1"/>
    <property type="match status" value="1"/>
</dbReference>
<evidence type="ECO:0000256" key="8">
    <source>
        <dbReference type="ARBA" id="ARBA00022857"/>
    </source>
</evidence>
<keyword evidence="5 10" id="KW-0808">Transferase</keyword>
<dbReference type="GO" id="GO:0002098">
    <property type="term" value="P:tRNA wobble uridine modification"/>
    <property type="evidence" value="ECO:0007669"/>
    <property type="project" value="TreeGrafter"/>
</dbReference>
<dbReference type="Proteomes" id="UP000253570">
    <property type="component" value="Unassembled WGS sequence"/>
</dbReference>
<evidence type="ECO:0000256" key="7">
    <source>
        <dbReference type="ARBA" id="ARBA00022827"/>
    </source>
</evidence>
<evidence type="ECO:0000259" key="11">
    <source>
        <dbReference type="Pfam" id="PF01134"/>
    </source>
</evidence>
<dbReference type="GO" id="GO:0030488">
    <property type="term" value="P:tRNA methylation"/>
    <property type="evidence" value="ECO:0007669"/>
    <property type="project" value="TreeGrafter"/>
</dbReference>
<accession>A0A368DLX0</accession>
<comment type="function">
    <text evidence="10">Catalyzes the folate-dependent formation of 5-methyl-uridine at position 54 (M-5-U54) in all tRNAs.</text>
</comment>
<keyword evidence="6 10" id="KW-0819">tRNA processing</keyword>
<dbReference type="InterPro" id="IPR040131">
    <property type="entry name" value="MnmG_N"/>
</dbReference>
<sequence>MPIVHIIGGGLAGCEAAWQLANRGNNVNLYEMRPKITTAAHKTSNLAELVCSNSFRSDEVKANAVGILHEELRISKSLIMSIADKFKVPAGSALAVDRELFSNEITKCITAHQNIKIINKEVTSVPDDWENVIVATGPLTSENLSNYMLNKHNKDSLYFFDAIAPIVYKESIDMSIAWEQSRYDKIGPTGSTNDYINCPMNMEQYNKFVNDLIDADSTIFHEWELETPYFDSCLPIEVIAKSGIETLRHGPMKPFGLNNIHNAKEEPYAVVQLRQDDMAGVLYNMVGFQTKIKYSNQTDIFSQIPGLENVKFARLGGIHRNTYINSPALLNYNLSLIGDERIKFAGQITGVEGYVESTAIGLMAGIFMSNKLNHKIENEIPSTTAIGSLLRYITRKDEVKNFQPMNINFGLFETVDIKNIRKLPKKIRDKKKKEMLSERALHDYKNWFNGTLYGMN</sequence>
<dbReference type="InterPro" id="IPR036188">
    <property type="entry name" value="FAD/NAD-bd_sf"/>
</dbReference>
<dbReference type="AlphaFoldDB" id="A0A368DLX0"/>
<keyword evidence="3 10" id="KW-0489">Methyltransferase</keyword>
<dbReference type="InterPro" id="IPR004417">
    <property type="entry name" value="TrmFO"/>
</dbReference>
<dbReference type="Gene3D" id="3.50.50.60">
    <property type="entry name" value="FAD/NAD(P)-binding domain"/>
    <property type="match status" value="2"/>
</dbReference>
<name>A0A368DLX0_9PROT</name>
<dbReference type="GO" id="GO:0047151">
    <property type="term" value="F:tRNA (uracil(54)-C5)-methyltransferase activity, 5,10-methylenetetrahydrofolate-dependent"/>
    <property type="evidence" value="ECO:0007669"/>
    <property type="project" value="UniProtKB-UniRule"/>
</dbReference>